<dbReference type="Proteomes" id="UP000784919">
    <property type="component" value="Unassembled WGS sequence"/>
</dbReference>
<reference evidence="3 4" key="1">
    <citation type="journal article" date="2020" name="bioRxiv">
        <title>Whole genome comparisons of ergot fungi reveals the divergence and evolution of species within the genus Claviceps are the result of varying mechanisms driving genome evolution and host range expansion.</title>
        <authorList>
            <person name="Wyka S.A."/>
            <person name="Mondo S.J."/>
            <person name="Liu M."/>
            <person name="Dettman J."/>
            <person name="Nalam V."/>
            <person name="Broders K.D."/>
        </authorList>
    </citation>
    <scope>NUCLEOTIDE SEQUENCE</scope>
    <source>
        <strain evidence="3">CCC 1102</strain>
        <strain evidence="2 4">LM583</strain>
    </source>
</reference>
<dbReference type="EMBL" id="SRPS01000020">
    <property type="protein sequence ID" value="KAG5975949.1"/>
    <property type="molecule type" value="Genomic_DNA"/>
</dbReference>
<evidence type="ECO:0000313" key="3">
    <source>
        <dbReference type="EMBL" id="KAG5975949.1"/>
    </source>
</evidence>
<evidence type="ECO:0000256" key="1">
    <source>
        <dbReference type="SAM" id="MobiDB-lite"/>
    </source>
</evidence>
<dbReference type="AlphaFoldDB" id="A0A9P7SS05"/>
<name>A0A9P7SS05_9HYPO</name>
<comment type="caution">
    <text evidence="3">The sequence shown here is derived from an EMBL/GenBank/DDBJ whole genome shotgun (WGS) entry which is preliminary data.</text>
</comment>
<proteinExistence type="predicted"/>
<gene>
    <name evidence="3" type="ORF">E4U56_002988</name>
    <name evidence="2" type="ORF">E4U57_000819</name>
</gene>
<accession>A0A9P7SS05</accession>
<dbReference type="Proteomes" id="UP000742024">
    <property type="component" value="Unassembled WGS sequence"/>
</dbReference>
<organism evidence="3 5">
    <name type="scientific">Claviceps arundinis</name>
    <dbReference type="NCBI Taxonomy" id="1623583"/>
    <lineage>
        <taxon>Eukaryota</taxon>
        <taxon>Fungi</taxon>
        <taxon>Dikarya</taxon>
        <taxon>Ascomycota</taxon>
        <taxon>Pezizomycotina</taxon>
        <taxon>Sordariomycetes</taxon>
        <taxon>Hypocreomycetidae</taxon>
        <taxon>Hypocreales</taxon>
        <taxon>Clavicipitaceae</taxon>
        <taxon>Claviceps</taxon>
    </lineage>
</organism>
<evidence type="ECO:0000313" key="2">
    <source>
        <dbReference type="EMBL" id="KAG5959257.1"/>
    </source>
</evidence>
<keyword evidence="4" id="KW-1185">Reference proteome</keyword>
<protein>
    <submittedName>
        <fullName evidence="3">Uncharacterized protein</fullName>
    </submittedName>
</protein>
<dbReference type="OrthoDB" id="10268526at2759"/>
<sequence length="180" mass="19407">MLQCSNRLQDGGSPPAAVPEPASRQPAAPTLATMRWTMIPRSTKFELESIALQPELDWPLGGPADVENRVLPVPADDSVHRRELAQSSRAAWDLGTWGACVLDSWGGVWTGRPWGTCEPAQTRTRPEQEWATVLGDGFGPTPFLINTLFAGDGRAGAGVWPWQLADGASQLDRHLAGSAR</sequence>
<evidence type="ECO:0000313" key="4">
    <source>
        <dbReference type="Proteomes" id="UP000742024"/>
    </source>
</evidence>
<evidence type="ECO:0000313" key="5">
    <source>
        <dbReference type="Proteomes" id="UP000784919"/>
    </source>
</evidence>
<dbReference type="EMBL" id="SRPR01000125">
    <property type="protein sequence ID" value="KAG5959257.1"/>
    <property type="molecule type" value="Genomic_DNA"/>
</dbReference>
<feature type="region of interest" description="Disordered" evidence="1">
    <location>
        <begin position="1"/>
        <end position="30"/>
    </location>
</feature>